<evidence type="ECO:0000313" key="3">
    <source>
        <dbReference type="Proteomes" id="UP000247790"/>
    </source>
</evidence>
<organism evidence="1 3">
    <name type="scientific">Paenibacillus barcinonensis</name>
    <dbReference type="NCBI Taxonomy" id="198119"/>
    <lineage>
        <taxon>Bacteria</taxon>
        <taxon>Bacillati</taxon>
        <taxon>Bacillota</taxon>
        <taxon>Bacilli</taxon>
        <taxon>Bacillales</taxon>
        <taxon>Paenibacillaceae</taxon>
        <taxon>Paenibacillus</taxon>
    </lineage>
</organism>
<dbReference type="Proteomes" id="UP000509327">
    <property type="component" value="Chromosome"/>
</dbReference>
<dbReference type="OrthoDB" id="2678247at2"/>
<protein>
    <submittedName>
        <fullName evidence="1">Uncharacterized protein</fullName>
    </submittedName>
</protein>
<evidence type="ECO:0000313" key="2">
    <source>
        <dbReference type="EMBL" id="QKS59833.1"/>
    </source>
</evidence>
<reference evidence="1 3" key="1">
    <citation type="submission" date="2018-06" db="EMBL/GenBank/DDBJ databases">
        <title>Genomic Encyclopedia of Type Strains, Phase III (KMG-III): the genomes of soil and plant-associated and newly described type strains.</title>
        <authorList>
            <person name="Whitman W."/>
        </authorList>
    </citation>
    <scope>NUCLEOTIDE SEQUENCE [LARGE SCALE GENOMIC DNA]</scope>
    <source>
        <strain evidence="1 3">CECT 7022</strain>
    </source>
</reference>
<dbReference type="AlphaFoldDB" id="A0A2V4VAG2"/>
<keyword evidence="4" id="KW-1185">Reference proteome</keyword>
<evidence type="ECO:0000313" key="1">
    <source>
        <dbReference type="EMBL" id="PYE50096.1"/>
    </source>
</evidence>
<dbReference type="Proteomes" id="UP000247790">
    <property type="component" value="Unassembled WGS sequence"/>
</dbReference>
<sequence>MKNAAKKWRLQMIGAAAALVGIIVLATYLLPPANAEERMNVQSPSANKAQLANSEVYTAYIEGMRVEDGKLMLSVDKIGWYQGEEANTVFKQRNPDAGIDEAPDGYYIVNDNKEQEQVEVKADAKVLMQLYDHDGTMQGAEIKWNEPVSLSKFEALYGDTRIMDLSVFPYHLTIQDGKVIQIVQQYIP</sequence>
<gene>
    <name evidence="1" type="ORF">DFQ00_10454</name>
    <name evidence="2" type="ORF">HUB98_28920</name>
</gene>
<evidence type="ECO:0000313" key="4">
    <source>
        <dbReference type="Proteomes" id="UP000509327"/>
    </source>
</evidence>
<dbReference type="EMBL" id="QJSW01000004">
    <property type="protein sequence ID" value="PYE50096.1"/>
    <property type="molecule type" value="Genomic_DNA"/>
</dbReference>
<name>A0A2V4VAG2_PAEBA</name>
<dbReference type="RefSeq" id="WP_110895952.1">
    <property type="nucleotide sequence ID" value="NZ_CP054614.1"/>
</dbReference>
<proteinExistence type="predicted"/>
<dbReference type="EMBL" id="CP054614">
    <property type="protein sequence ID" value="QKS59833.1"/>
    <property type="molecule type" value="Genomic_DNA"/>
</dbReference>
<reference evidence="2 4" key="2">
    <citation type="submission" date="2020-06" db="EMBL/GenBank/DDBJ databases">
        <title>Complete genome of Paenibacillus barcinonensis KACC11450.</title>
        <authorList>
            <person name="Kim M."/>
            <person name="Park Y.-J."/>
            <person name="Shin J.-H."/>
        </authorList>
    </citation>
    <scope>NUCLEOTIDE SEQUENCE [LARGE SCALE GENOMIC DNA]</scope>
    <source>
        <strain evidence="2 4">KACC11450</strain>
    </source>
</reference>
<accession>A0A2V4VAG2</accession>